<protein>
    <submittedName>
        <fullName evidence="1">Uncharacterized protein</fullName>
    </submittedName>
</protein>
<keyword evidence="2" id="KW-1185">Reference proteome</keyword>
<dbReference type="EMBL" id="JACYGY010000001">
    <property type="protein sequence ID" value="MBE9462196.1"/>
    <property type="molecule type" value="Genomic_DNA"/>
</dbReference>
<proteinExistence type="predicted"/>
<comment type="caution">
    <text evidence="1">The sequence shown here is derived from an EMBL/GenBank/DDBJ whole genome shotgun (WGS) entry which is preliminary data.</text>
</comment>
<sequence>MIWPEFEDKGGFLILDKWTPIEPYGTAKLWISDQKFIMYHRKYLRLGATGYMMDGSGYVAKCEVIELVNLV</sequence>
<name>A0ABR9WB36_9BACT</name>
<accession>A0ABR9WB36</accession>
<evidence type="ECO:0000313" key="2">
    <source>
        <dbReference type="Proteomes" id="UP000634134"/>
    </source>
</evidence>
<evidence type="ECO:0000313" key="1">
    <source>
        <dbReference type="EMBL" id="MBE9462196.1"/>
    </source>
</evidence>
<dbReference type="Proteomes" id="UP000634134">
    <property type="component" value="Unassembled WGS sequence"/>
</dbReference>
<organism evidence="1 2">
    <name type="scientific">Dyadobacter subterraneus</name>
    <dbReference type="NCBI Taxonomy" id="2773304"/>
    <lineage>
        <taxon>Bacteria</taxon>
        <taxon>Pseudomonadati</taxon>
        <taxon>Bacteroidota</taxon>
        <taxon>Cytophagia</taxon>
        <taxon>Cytophagales</taxon>
        <taxon>Spirosomataceae</taxon>
        <taxon>Dyadobacter</taxon>
    </lineage>
</organism>
<gene>
    <name evidence="1" type="ORF">IEE83_09910</name>
</gene>
<reference evidence="2" key="1">
    <citation type="submission" date="2023-07" db="EMBL/GenBank/DDBJ databases">
        <title>Dyadobacter sp. nov 'subterranea' isolated from contaminted grondwater.</title>
        <authorList>
            <person name="Szabo I."/>
            <person name="Al-Omari J."/>
            <person name="Szerdahelyi S.G."/>
            <person name="Rado J."/>
        </authorList>
    </citation>
    <scope>NUCLEOTIDE SEQUENCE [LARGE SCALE GENOMIC DNA]</scope>
    <source>
        <strain evidence="2">UP-52</strain>
    </source>
</reference>